<comment type="similarity">
    <text evidence="4">Belongs to the RNase HII family.</text>
</comment>
<dbReference type="InterPro" id="IPR049449">
    <property type="entry name" value="TesB_ACOT8-like_N"/>
</dbReference>
<keyword evidence="2 3" id="KW-0378">Hydrolase</keyword>
<reference evidence="6 7" key="1">
    <citation type="submission" date="2008-07" db="EMBL/GenBank/DDBJ databases">
        <authorList>
            <person name="El-Sayed N."/>
            <person name="Caler E."/>
            <person name="Inman J."/>
            <person name="Amedeo P."/>
            <person name="Hass B."/>
            <person name="Wortman J."/>
        </authorList>
    </citation>
    <scope>NUCLEOTIDE SEQUENCE [LARGE SCALE GENOMIC DNA]</scope>
    <source>
        <strain evidence="7">ATCC 50983 / TXsc</strain>
    </source>
</reference>
<comment type="similarity">
    <text evidence="1">Belongs to the C/M/P thioester hydrolase family.</text>
</comment>
<dbReference type="InterPro" id="IPR003703">
    <property type="entry name" value="Acyl_CoA_thio"/>
</dbReference>
<dbReference type="PANTHER" id="PTHR11066:SF34">
    <property type="entry name" value="ACYL-COENZYME A THIOESTERASE 8"/>
    <property type="match status" value="1"/>
</dbReference>
<dbReference type="InterPro" id="IPR036397">
    <property type="entry name" value="RNaseH_sf"/>
</dbReference>
<dbReference type="SUPFAM" id="SSF144122">
    <property type="entry name" value="Tim10-like"/>
    <property type="match status" value="1"/>
</dbReference>
<dbReference type="GO" id="GO:0006401">
    <property type="term" value="P:RNA catabolic process"/>
    <property type="evidence" value="ECO:0007669"/>
    <property type="project" value="UniProtKB-UniRule"/>
</dbReference>
<dbReference type="SUPFAM" id="SSF54637">
    <property type="entry name" value="Thioesterase/thiol ester dehydrase-isomerase"/>
    <property type="match status" value="2"/>
</dbReference>
<gene>
    <name evidence="6" type="ORF">Pmar_PMAR025586</name>
</gene>
<name>C5LZG5_PERM5</name>
<dbReference type="GO" id="GO:0005782">
    <property type="term" value="C:peroxisomal matrix"/>
    <property type="evidence" value="ECO:0007669"/>
    <property type="project" value="UniProtKB-SubCell"/>
</dbReference>
<evidence type="ECO:0000256" key="2">
    <source>
        <dbReference type="ARBA" id="ARBA00022801"/>
    </source>
</evidence>
<feature type="binding site" evidence="3">
    <location>
        <position position="14"/>
    </location>
    <ligand>
        <name>a divalent metal cation</name>
        <dbReference type="ChEBI" id="CHEBI:60240"/>
    </ligand>
</feature>
<feature type="binding site" evidence="3">
    <location>
        <position position="15"/>
    </location>
    <ligand>
        <name>a divalent metal cation</name>
        <dbReference type="ChEBI" id="CHEBI:60240"/>
    </ligand>
</feature>
<dbReference type="GO" id="GO:0009062">
    <property type="term" value="P:fatty acid catabolic process"/>
    <property type="evidence" value="ECO:0007669"/>
    <property type="project" value="TreeGrafter"/>
</dbReference>
<dbReference type="InterPro" id="IPR024567">
    <property type="entry name" value="RNase_HII/HIII_dom"/>
</dbReference>
<dbReference type="GO" id="GO:0046872">
    <property type="term" value="F:metal ion binding"/>
    <property type="evidence" value="ECO:0007669"/>
    <property type="project" value="UniProtKB-KW"/>
</dbReference>
<dbReference type="InterPro" id="IPR029069">
    <property type="entry name" value="HotDog_dom_sf"/>
</dbReference>
<dbReference type="InterPro" id="IPR035427">
    <property type="entry name" value="Tim10-like_dom_sf"/>
</dbReference>
<dbReference type="Pfam" id="PF02953">
    <property type="entry name" value="zf-Tim10_DDP"/>
    <property type="match status" value="1"/>
</dbReference>
<evidence type="ECO:0000259" key="5">
    <source>
        <dbReference type="PROSITE" id="PS51975"/>
    </source>
</evidence>
<evidence type="ECO:0000313" key="7">
    <source>
        <dbReference type="Proteomes" id="UP000007800"/>
    </source>
</evidence>
<accession>C5LZG5</accession>
<comment type="cofactor">
    <cofactor evidence="3">
        <name>Mn(2+)</name>
        <dbReference type="ChEBI" id="CHEBI:29035"/>
    </cofactor>
    <cofactor evidence="3">
        <name>Mg(2+)</name>
        <dbReference type="ChEBI" id="CHEBI:18420"/>
    </cofactor>
    <text evidence="3">Manganese or magnesium. Binds 1 divalent metal ion per monomer in the absence of substrate. May bind a second metal ion after substrate binding.</text>
</comment>
<dbReference type="OrthoDB" id="7462577at2759"/>
<dbReference type="CDD" id="cd03445">
    <property type="entry name" value="Thioesterase_II_repeat2"/>
    <property type="match status" value="1"/>
</dbReference>
<dbReference type="Gene3D" id="3.30.420.10">
    <property type="entry name" value="Ribonuclease H-like superfamily/Ribonuclease H"/>
    <property type="match status" value="1"/>
</dbReference>
<dbReference type="InterPro" id="IPR049450">
    <property type="entry name" value="ACOT8-like_C"/>
</dbReference>
<dbReference type="EMBL" id="GG686856">
    <property type="protein sequence ID" value="EEQ97959.1"/>
    <property type="molecule type" value="Genomic_DNA"/>
</dbReference>
<keyword evidence="7" id="KW-1185">Reference proteome</keyword>
<keyword evidence="3 4" id="KW-0255">Endonuclease</keyword>
<protein>
    <recommendedName>
        <fullName evidence="4">Ribonuclease</fullName>
        <ecNumber evidence="4">3.1.26.4</ecNumber>
    </recommendedName>
</protein>
<organism evidence="7">
    <name type="scientific">Perkinsus marinus (strain ATCC 50983 / TXsc)</name>
    <dbReference type="NCBI Taxonomy" id="423536"/>
    <lineage>
        <taxon>Eukaryota</taxon>
        <taxon>Sar</taxon>
        <taxon>Alveolata</taxon>
        <taxon>Perkinsozoa</taxon>
        <taxon>Perkinsea</taxon>
        <taxon>Perkinsida</taxon>
        <taxon>Perkinsidae</taxon>
        <taxon>Perkinsus</taxon>
    </lineage>
</organism>
<dbReference type="GeneID" id="9037773"/>
<dbReference type="Pfam" id="PF20789">
    <property type="entry name" value="4HBT_3C"/>
    <property type="match status" value="1"/>
</dbReference>
<dbReference type="GO" id="GO:0047617">
    <property type="term" value="F:fatty acyl-CoA hydrolase activity"/>
    <property type="evidence" value="ECO:0007669"/>
    <property type="project" value="InterPro"/>
</dbReference>
<dbReference type="Pfam" id="PF01351">
    <property type="entry name" value="RNase_HII"/>
    <property type="match status" value="1"/>
</dbReference>
<dbReference type="EC" id="3.1.26.4" evidence="4"/>
<comment type="function">
    <text evidence="4">Endonuclease that specifically degrades the RNA of RNA-DNA hybrids.</text>
</comment>
<dbReference type="PANTHER" id="PTHR11066">
    <property type="entry name" value="ACYL-COA THIOESTERASE"/>
    <property type="match status" value="1"/>
</dbReference>
<dbReference type="AlphaFoldDB" id="C5LZG5"/>
<dbReference type="InterPro" id="IPR012337">
    <property type="entry name" value="RNaseH-like_sf"/>
</dbReference>
<feature type="domain" description="RNase H type-2" evidence="5">
    <location>
        <begin position="8"/>
        <end position="213"/>
    </location>
</feature>
<dbReference type="PROSITE" id="PS51975">
    <property type="entry name" value="RNASE_H_2"/>
    <property type="match status" value="1"/>
</dbReference>
<dbReference type="Pfam" id="PF13622">
    <property type="entry name" value="4HBT_3"/>
    <property type="match status" value="1"/>
</dbReference>
<proteinExistence type="inferred from homology"/>
<dbReference type="InterPro" id="IPR042171">
    <property type="entry name" value="Acyl-CoA_hotdog"/>
</dbReference>
<dbReference type="Gene3D" id="1.10.287.810">
    <property type="entry name" value="Mitochondrial import inner membrane translocase subunit tim13 like domains"/>
    <property type="match status" value="1"/>
</dbReference>
<dbReference type="CDD" id="cd03444">
    <property type="entry name" value="Thioesterase_II_repeat1"/>
    <property type="match status" value="1"/>
</dbReference>
<sequence length="630" mass="70656">MEVLKAVDIVIGVDEAGRGPLCGPVVAAAVYINQDTYIPYGICDSKTISNEEYRDMMYEQLTNNKGVKWSVGIVDNKVIDTINILQATFTAKTEAVLKLTKDGEGRKSKYHVLIDGNRVPPQLLNNNNINLQCTPIVKGDSKEYIIAAASIIAKVTRDRIMHHIHNNIPQYNVSQHKGYPTTAHIALLKRLGPSKYHRLTFAPLKGNWKWDDDGNGEPQPKSLIKSANVKSKNGRMAIHDHDHEDDDNDTILKSYVMDKKVIDDTDRVYELPLITTLIPLSSSSSCSIVVVVVDITMASLPSLGNLTSTDQAIVNKEMQDMQVNESLQTYNGLVERCFNECIQNFRAKKLDFQETDCIKRCVGKYMTYSQRVGTRFAEKNQQYRFMPMPMVVEESLLLKKIDTRLFIADKNKLWRPRAARGVFGGQVIGQALVAATHSVNTSSYSAHSLHCYFILPGDPKADIIYYVEDLRDGKSFVTRSVEGRQNGRAIFKMLKMIFVYHHGLESIFVNTVKIQYQSIVVQYQTSIVLACMTDFELISTSLQPLGGIYCINLDKFTSLDHSLYFHQTNVRADDWMLFDMRCLIATHARALCVCHIFSRDGELICTAMQEGLVRLERGGGGQAAAAAAGE</sequence>
<feature type="binding site" evidence="3">
    <location>
        <position position="115"/>
    </location>
    <ligand>
        <name>a divalent metal cation</name>
        <dbReference type="ChEBI" id="CHEBI:60240"/>
    </ligand>
</feature>
<dbReference type="InterPro" id="IPR004217">
    <property type="entry name" value="Tim10-like"/>
</dbReference>
<dbReference type="Gene3D" id="2.40.160.210">
    <property type="entry name" value="Acyl-CoA thioesterase, double hotdog domain"/>
    <property type="match status" value="1"/>
</dbReference>
<evidence type="ECO:0000256" key="3">
    <source>
        <dbReference type="PROSITE-ProRule" id="PRU01319"/>
    </source>
</evidence>
<dbReference type="InterPro" id="IPR022898">
    <property type="entry name" value="RNase_HII"/>
</dbReference>
<keyword evidence="3" id="KW-0479">Metal-binding</keyword>
<dbReference type="GO" id="GO:0006637">
    <property type="term" value="P:acyl-CoA metabolic process"/>
    <property type="evidence" value="ECO:0007669"/>
    <property type="project" value="InterPro"/>
</dbReference>
<dbReference type="GO" id="GO:0003723">
    <property type="term" value="F:RNA binding"/>
    <property type="evidence" value="ECO:0007669"/>
    <property type="project" value="UniProtKB-UniRule"/>
</dbReference>
<dbReference type="CDD" id="cd07182">
    <property type="entry name" value="RNase_HII_bacteria_HII_like"/>
    <property type="match status" value="1"/>
</dbReference>
<dbReference type="Gene3D" id="3.10.129.10">
    <property type="entry name" value="Hotdog Thioesterase"/>
    <property type="match status" value="1"/>
</dbReference>
<dbReference type="InParanoid" id="C5LZG5"/>
<comment type="catalytic activity">
    <reaction evidence="3 4">
        <text>Endonucleolytic cleavage to 5'-phosphomonoester.</text>
        <dbReference type="EC" id="3.1.26.4"/>
    </reaction>
</comment>
<dbReference type="SUPFAM" id="SSF53098">
    <property type="entry name" value="Ribonuclease H-like"/>
    <property type="match status" value="1"/>
</dbReference>
<dbReference type="NCBIfam" id="NF000595">
    <property type="entry name" value="PRK00015.1-3"/>
    <property type="match status" value="1"/>
</dbReference>
<dbReference type="GO" id="GO:0004523">
    <property type="term" value="F:RNA-DNA hybrid ribonuclease activity"/>
    <property type="evidence" value="ECO:0007669"/>
    <property type="project" value="UniProtKB-UniRule"/>
</dbReference>
<keyword evidence="3 4" id="KW-0540">Nuclease</keyword>
<dbReference type="Proteomes" id="UP000007800">
    <property type="component" value="Unassembled WGS sequence"/>
</dbReference>
<evidence type="ECO:0000313" key="6">
    <source>
        <dbReference type="EMBL" id="EEQ97959.1"/>
    </source>
</evidence>
<evidence type="ECO:0000256" key="4">
    <source>
        <dbReference type="RuleBase" id="RU003515"/>
    </source>
</evidence>
<dbReference type="RefSeq" id="XP_002765242.1">
    <property type="nucleotide sequence ID" value="XM_002765196.1"/>
</dbReference>
<evidence type="ECO:0000256" key="1">
    <source>
        <dbReference type="ARBA" id="ARBA00006538"/>
    </source>
</evidence>